<evidence type="ECO:0000256" key="2">
    <source>
        <dbReference type="ARBA" id="ARBA00022692"/>
    </source>
</evidence>
<dbReference type="InterPro" id="IPR007016">
    <property type="entry name" value="O-antigen_ligase-rel_domated"/>
</dbReference>
<feature type="transmembrane region" description="Helical" evidence="5">
    <location>
        <begin position="149"/>
        <end position="166"/>
    </location>
</feature>
<feature type="transmembrane region" description="Helical" evidence="5">
    <location>
        <begin position="428"/>
        <end position="454"/>
    </location>
</feature>
<keyword evidence="3 5" id="KW-1133">Transmembrane helix</keyword>
<dbReference type="PANTHER" id="PTHR37422">
    <property type="entry name" value="TEICHURONIC ACID BIOSYNTHESIS PROTEIN TUAE"/>
    <property type="match status" value="1"/>
</dbReference>
<sequence>MNSVVETIWYKTRNYIFPTFMMIFALFIGVLSYRAPLYSLAMVAGAIYMLCLFVKPIWAYYLMLLVTINCFGFIYEGFLHIPGAFKLRDLCLLALMIPISLNIASDKQSMDLVKTPFNKYIMMIMVVVLLIIFYTMFSFDVPFASTLRMSRKYLFYLSFFVVMYYIRSEDDLKKLLKVIFLFGFIAAFLLTTQFAVGTRIQIMPYIKLEYQQLGGFYVPRVYLHGGISLIALCFGMSLWIFQATRKKVFFYLMMLFALGSFLSFGRANWMKAFIIVVVPFLFAVKKEKSRYFIIILSLLATGFVAVVCAQLIGIDFLTPLTKLLARIQETYTEIVTRSGTFGYRLKDSAERIQYFIDRPVFGVGFLHYVAAGESLKAVMVKDLYLETIDSGLITLLVTMGSVGILLFFVVSVAFIARAFKVLKQTHKPLFRGVILGIIGYFIGGICSFITLPFFTDVYEIPQIALAFAMVEKINQLNKQEPAIPDTAEKDLQ</sequence>
<name>A0A3A4QS80_9BACT</name>
<accession>A0A3A4QS80</accession>
<keyword evidence="4 5" id="KW-0472">Membrane</keyword>
<comment type="subcellular location">
    <subcellularLocation>
        <location evidence="1">Membrane</location>
        <topology evidence="1">Multi-pass membrane protein</topology>
    </subcellularLocation>
</comment>
<gene>
    <name evidence="7" type="ORF">C4541_11305</name>
</gene>
<reference evidence="7 8" key="1">
    <citation type="journal article" date="2017" name="ISME J.">
        <title>Energy and carbon metabolisms in a deep terrestrial subsurface fluid microbial community.</title>
        <authorList>
            <person name="Momper L."/>
            <person name="Jungbluth S.P."/>
            <person name="Lee M.D."/>
            <person name="Amend J.P."/>
        </authorList>
    </citation>
    <scope>NUCLEOTIDE SEQUENCE [LARGE SCALE GENOMIC DNA]</scope>
    <source>
        <strain evidence="7">SURF_26</strain>
    </source>
</reference>
<organism evidence="7 8">
    <name type="scientific">Candidatus Auribacter fodinae</name>
    <dbReference type="NCBI Taxonomy" id="2093366"/>
    <lineage>
        <taxon>Bacteria</taxon>
        <taxon>Pseudomonadati</taxon>
        <taxon>Candidatus Auribacterota</taxon>
        <taxon>Candidatus Auribacteria</taxon>
        <taxon>Candidatus Auribacterales</taxon>
        <taxon>Candidatus Auribacteraceae</taxon>
        <taxon>Candidatus Auribacter</taxon>
    </lineage>
</organism>
<dbReference type="Proteomes" id="UP000266426">
    <property type="component" value="Unassembled WGS sequence"/>
</dbReference>
<evidence type="ECO:0000313" key="8">
    <source>
        <dbReference type="Proteomes" id="UP000266426"/>
    </source>
</evidence>
<dbReference type="Pfam" id="PF04932">
    <property type="entry name" value="Wzy_C"/>
    <property type="match status" value="1"/>
</dbReference>
<feature type="transmembrane region" description="Helical" evidence="5">
    <location>
        <begin position="178"/>
        <end position="202"/>
    </location>
</feature>
<feature type="transmembrane region" description="Helical" evidence="5">
    <location>
        <begin position="117"/>
        <end position="137"/>
    </location>
</feature>
<feature type="transmembrane region" description="Helical" evidence="5">
    <location>
        <begin position="222"/>
        <end position="241"/>
    </location>
</feature>
<proteinExistence type="predicted"/>
<evidence type="ECO:0000256" key="1">
    <source>
        <dbReference type="ARBA" id="ARBA00004141"/>
    </source>
</evidence>
<evidence type="ECO:0000256" key="4">
    <source>
        <dbReference type="ARBA" id="ARBA00023136"/>
    </source>
</evidence>
<comment type="caution">
    <text evidence="7">The sequence shown here is derived from an EMBL/GenBank/DDBJ whole genome shotgun (WGS) entry which is preliminary data.</text>
</comment>
<keyword evidence="2 5" id="KW-0812">Transmembrane</keyword>
<dbReference type="AlphaFoldDB" id="A0A3A4QS80"/>
<feature type="transmembrane region" description="Helical" evidence="5">
    <location>
        <begin position="61"/>
        <end position="81"/>
    </location>
</feature>
<feature type="transmembrane region" description="Helical" evidence="5">
    <location>
        <begin position="291"/>
        <end position="314"/>
    </location>
</feature>
<evidence type="ECO:0000256" key="3">
    <source>
        <dbReference type="ARBA" id="ARBA00022989"/>
    </source>
</evidence>
<feature type="transmembrane region" description="Helical" evidence="5">
    <location>
        <begin position="392"/>
        <end position="416"/>
    </location>
</feature>
<evidence type="ECO:0000313" key="7">
    <source>
        <dbReference type="EMBL" id="RJP56865.1"/>
    </source>
</evidence>
<feature type="transmembrane region" description="Helical" evidence="5">
    <location>
        <begin position="248"/>
        <end position="263"/>
    </location>
</feature>
<dbReference type="EMBL" id="QZJZ01000089">
    <property type="protein sequence ID" value="RJP56865.1"/>
    <property type="molecule type" value="Genomic_DNA"/>
</dbReference>
<feature type="transmembrane region" description="Helical" evidence="5">
    <location>
        <begin position="12"/>
        <end position="31"/>
    </location>
</feature>
<feature type="domain" description="O-antigen ligase-related" evidence="6">
    <location>
        <begin position="252"/>
        <end position="408"/>
    </location>
</feature>
<evidence type="ECO:0000259" key="6">
    <source>
        <dbReference type="Pfam" id="PF04932"/>
    </source>
</evidence>
<dbReference type="InterPro" id="IPR051533">
    <property type="entry name" value="WaaL-like"/>
</dbReference>
<dbReference type="PANTHER" id="PTHR37422:SF23">
    <property type="entry name" value="TEICHURONIC ACID BIOSYNTHESIS PROTEIN TUAE"/>
    <property type="match status" value="1"/>
</dbReference>
<protein>
    <recommendedName>
        <fullName evidence="6">O-antigen ligase-related domain-containing protein</fullName>
    </recommendedName>
</protein>
<evidence type="ECO:0000256" key="5">
    <source>
        <dbReference type="SAM" id="Phobius"/>
    </source>
</evidence>